<sequence length="29" mass="3216">MFSCLKGNRWVLKCFTVGGELIAVVSLIM</sequence>
<reference evidence="1" key="1">
    <citation type="submission" date="2014-11" db="EMBL/GenBank/DDBJ databases">
        <authorList>
            <person name="Amaro Gonzalez C."/>
        </authorList>
    </citation>
    <scope>NUCLEOTIDE SEQUENCE</scope>
</reference>
<proteinExistence type="predicted"/>
<reference evidence="1" key="2">
    <citation type="journal article" date="2015" name="Fish Shellfish Immunol.">
        <title>Early steps in the European eel (Anguilla anguilla)-Vibrio vulnificus interaction in the gills: Role of the RtxA13 toxin.</title>
        <authorList>
            <person name="Callol A."/>
            <person name="Pajuelo D."/>
            <person name="Ebbesson L."/>
            <person name="Teles M."/>
            <person name="MacKenzie S."/>
            <person name="Amaro C."/>
        </authorList>
    </citation>
    <scope>NUCLEOTIDE SEQUENCE</scope>
</reference>
<organism evidence="1">
    <name type="scientific">Anguilla anguilla</name>
    <name type="common">European freshwater eel</name>
    <name type="synonym">Muraena anguilla</name>
    <dbReference type="NCBI Taxonomy" id="7936"/>
    <lineage>
        <taxon>Eukaryota</taxon>
        <taxon>Metazoa</taxon>
        <taxon>Chordata</taxon>
        <taxon>Craniata</taxon>
        <taxon>Vertebrata</taxon>
        <taxon>Euteleostomi</taxon>
        <taxon>Actinopterygii</taxon>
        <taxon>Neopterygii</taxon>
        <taxon>Teleostei</taxon>
        <taxon>Anguilliformes</taxon>
        <taxon>Anguillidae</taxon>
        <taxon>Anguilla</taxon>
    </lineage>
</organism>
<evidence type="ECO:0000313" key="1">
    <source>
        <dbReference type="EMBL" id="JAH87555.1"/>
    </source>
</evidence>
<dbReference type="EMBL" id="GBXM01021022">
    <property type="protein sequence ID" value="JAH87555.1"/>
    <property type="molecule type" value="Transcribed_RNA"/>
</dbReference>
<protein>
    <submittedName>
        <fullName evidence="1">Uncharacterized protein</fullName>
    </submittedName>
</protein>
<accession>A0A0E9WD99</accession>
<dbReference type="AlphaFoldDB" id="A0A0E9WD99"/>
<name>A0A0E9WD99_ANGAN</name>